<proteinExistence type="predicted"/>
<dbReference type="Gene3D" id="1.10.10.160">
    <property type="match status" value="1"/>
</dbReference>
<sequence>MIGVQIHREQQIYTKARVEACDRDDLDGSREIRYPMRVCLDGEEIGVMGVDGTSDEDFDDSAQLAKFYSLTSTVLDNIASTAGRVAYPVDISGEEAAVVDHFLTPAFILGRSGTGKTTCLVYKLVGRYLFSRENVGPLRQVLLTRSKRLVLKLRDNVEGLLEAKLGERKGPSEGNDAKNDLDDNTRKQFLSLTDADFPLVCTFDCLLRLIENSIRDQEIRRRYIKIDNAKDTRVTDFVKFNIEYWEHLSPRLKRGIPVDSAFLEIMGVIKGSVSRATDFEPLSRDEYLGLRWRLAPSFASEQERHTIYDIYEWYERAKKKRGDIDQVDRIIKVTKALEGFRSSEVLGESAFERKVRSVLDEIYVDEVQDQRTSDIGMLLDLVGSPRGIHFGIAPPASCPLPPALRSHQK</sequence>
<keyword evidence="3" id="KW-0347">Helicase</keyword>
<dbReference type="GO" id="GO:0016787">
    <property type="term" value="F:hydrolase activity"/>
    <property type="evidence" value="ECO:0007669"/>
    <property type="project" value="UniProtKB-KW"/>
</dbReference>
<dbReference type="InterPro" id="IPR027417">
    <property type="entry name" value="P-loop_NTPase"/>
</dbReference>
<reference evidence="6 7" key="1">
    <citation type="submission" date="2017-04" db="EMBL/GenBank/DDBJ databases">
        <title>Draft genome sequence of Tuber borchii Vittad., a whitish edible truffle.</title>
        <authorList>
            <consortium name="DOE Joint Genome Institute"/>
            <person name="Murat C."/>
            <person name="Kuo A."/>
            <person name="Barry K.W."/>
            <person name="Clum A."/>
            <person name="Dockter R.B."/>
            <person name="Fauchery L."/>
            <person name="Iotti M."/>
            <person name="Kohler A."/>
            <person name="Labutti K."/>
            <person name="Lindquist E.A."/>
            <person name="Lipzen A."/>
            <person name="Ohm R.A."/>
            <person name="Wang M."/>
            <person name="Grigoriev I.V."/>
            <person name="Zambonelli A."/>
            <person name="Martin F.M."/>
        </authorList>
    </citation>
    <scope>NUCLEOTIDE SEQUENCE [LARGE SCALE GENOMIC DNA]</scope>
    <source>
        <strain evidence="6 7">Tbo3840</strain>
    </source>
</reference>
<evidence type="ECO:0000259" key="5">
    <source>
        <dbReference type="Pfam" id="PF00580"/>
    </source>
</evidence>
<gene>
    <name evidence="6" type="ORF">B9Z19DRAFT_205426</name>
</gene>
<evidence type="ECO:0000256" key="2">
    <source>
        <dbReference type="ARBA" id="ARBA00022801"/>
    </source>
</evidence>
<dbReference type="Pfam" id="PF00580">
    <property type="entry name" value="UvrD-helicase"/>
    <property type="match status" value="1"/>
</dbReference>
<dbReference type="GO" id="GO:0004386">
    <property type="term" value="F:helicase activity"/>
    <property type="evidence" value="ECO:0007669"/>
    <property type="project" value="UniProtKB-KW"/>
</dbReference>
<comment type="caution">
    <text evidence="6">The sequence shown here is derived from an EMBL/GenBank/DDBJ whole genome shotgun (WGS) entry which is preliminary data.</text>
</comment>
<dbReference type="OrthoDB" id="3156807at2759"/>
<dbReference type="PANTHER" id="PTHR21529">
    <property type="entry name" value="MAMMARY TURMOR VIRUS RECEPTOR HOMOLOG 1, 2 MTVR1, 2"/>
    <property type="match status" value="1"/>
</dbReference>
<dbReference type="Proteomes" id="UP000244722">
    <property type="component" value="Unassembled WGS sequence"/>
</dbReference>
<evidence type="ECO:0000313" key="6">
    <source>
        <dbReference type="EMBL" id="PUU76960.1"/>
    </source>
</evidence>
<organism evidence="6 7">
    <name type="scientific">Tuber borchii</name>
    <name type="common">White truffle</name>
    <dbReference type="NCBI Taxonomy" id="42251"/>
    <lineage>
        <taxon>Eukaryota</taxon>
        <taxon>Fungi</taxon>
        <taxon>Dikarya</taxon>
        <taxon>Ascomycota</taxon>
        <taxon>Pezizomycotina</taxon>
        <taxon>Pezizomycetes</taxon>
        <taxon>Pezizales</taxon>
        <taxon>Tuberaceae</taxon>
        <taxon>Tuber</taxon>
    </lineage>
</organism>
<keyword evidence="2" id="KW-0378">Hydrolase</keyword>
<dbReference type="STRING" id="42251.A0A2T6ZN98"/>
<dbReference type="SUPFAM" id="SSF52540">
    <property type="entry name" value="P-loop containing nucleoside triphosphate hydrolases"/>
    <property type="match status" value="1"/>
</dbReference>
<name>A0A2T6ZN98_TUBBO</name>
<dbReference type="PANTHER" id="PTHR21529:SF4">
    <property type="entry name" value="TPR AND ANKYRIN REPEAT-CONTAINING PROTEIN 1"/>
    <property type="match status" value="1"/>
</dbReference>
<dbReference type="InterPro" id="IPR013986">
    <property type="entry name" value="DExx_box_DNA_helicase_dom_sf"/>
</dbReference>
<evidence type="ECO:0000256" key="1">
    <source>
        <dbReference type="ARBA" id="ARBA00022741"/>
    </source>
</evidence>
<dbReference type="Gene3D" id="3.40.50.300">
    <property type="entry name" value="P-loop containing nucleotide triphosphate hydrolases"/>
    <property type="match status" value="1"/>
</dbReference>
<accession>A0A2T6ZN98</accession>
<protein>
    <recommendedName>
        <fullName evidence="5">UvrD-like helicase ATP-binding domain-containing protein</fullName>
    </recommendedName>
</protein>
<dbReference type="InterPro" id="IPR039904">
    <property type="entry name" value="TRANK1"/>
</dbReference>
<keyword evidence="7" id="KW-1185">Reference proteome</keyword>
<evidence type="ECO:0000313" key="7">
    <source>
        <dbReference type="Proteomes" id="UP000244722"/>
    </source>
</evidence>
<feature type="domain" description="UvrD-like helicase ATP-binding" evidence="5">
    <location>
        <begin position="94"/>
        <end position="381"/>
    </location>
</feature>
<evidence type="ECO:0000256" key="4">
    <source>
        <dbReference type="ARBA" id="ARBA00022840"/>
    </source>
</evidence>
<dbReference type="GO" id="GO:0005524">
    <property type="term" value="F:ATP binding"/>
    <property type="evidence" value="ECO:0007669"/>
    <property type="project" value="UniProtKB-KW"/>
</dbReference>
<dbReference type="EMBL" id="NESQ01000168">
    <property type="protein sequence ID" value="PUU76960.1"/>
    <property type="molecule type" value="Genomic_DNA"/>
</dbReference>
<keyword evidence="4" id="KW-0067">ATP-binding</keyword>
<dbReference type="InterPro" id="IPR014016">
    <property type="entry name" value="UvrD-like_ATP-bd"/>
</dbReference>
<keyword evidence="1" id="KW-0547">Nucleotide-binding</keyword>
<dbReference type="AlphaFoldDB" id="A0A2T6ZN98"/>
<evidence type="ECO:0000256" key="3">
    <source>
        <dbReference type="ARBA" id="ARBA00022806"/>
    </source>
</evidence>